<dbReference type="InterPro" id="IPR036390">
    <property type="entry name" value="WH_DNA-bd_sf"/>
</dbReference>
<dbReference type="Pfam" id="PF00126">
    <property type="entry name" value="HTH_1"/>
    <property type="match status" value="1"/>
</dbReference>
<dbReference type="InterPro" id="IPR058163">
    <property type="entry name" value="LysR-type_TF_proteobact-type"/>
</dbReference>
<keyword evidence="4" id="KW-0804">Transcription</keyword>
<dbReference type="GO" id="GO:0043565">
    <property type="term" value="F:sequence-specific DNA binding"/>
    <property type="evidence" value="ECO:0007669"/>
    <property type="project" value="TreeGrafter"/>
</dbReference>
<evidence type="ECO:0000259" key="5">
    <source>
        <dbReference type="PROSITE" id="PS50931"/>
    </source>
</evidence>
<dbReference type="GO" id="GO:0003700">
    <property type="term" value="F:DNA-binding transcription factor activity"/>
    <property type="evidence" value="ECO:0007669"/>
    <property type="project" value="InterPro"/>
</dbReference>
<dbReference type="PANTHER" id="PTHR30537:SF5">
    <property type="entry name" value="HTH-TYPE TRANSCRIPTIONAL ACTIVATOR TTDR-RELATED"/>
    <property type="match status" value="1"/>
</dbReference>
<evidence type="ECO:0000313" key="7">
    <source>
        <dbReference type="Proteomes" id="UP000190834"/>
    </source>
</evidence>
<keyword evidence="7" id="KW-1185">Reference proteome</keyword>
<reference evidence="7" key="1">
    <citation type="submission" date="2017-02" db="EMBL/GenBank/DDBJ databases">
        <authorList>
            <person name="Varghese N."/>
            <person name="Submissions S."/>
        </authorList>
    </citation>
    <scope>NUCLEOTIDE SEQUENCE [LARGE SCALE GENOMIC DNA]</scope>
    <source>
        <strain evidence="7">DSM 19608</strain>
    </source>
</reference>
<dbReference type="SUPFAM" id="SSF46785">
    <property type="entry name" value="Winged helix' DNA-binding domain"/>
    <property type="match status" value="1"/>
</dbReference>
<dbReference type="PANTHER" id="PTHR30537">
    <property type="entry name" value="HTH-TYPE TRANSCRIPTIONAL REGULATOR"/>
    <property type="match status" value="1"/>
</dbReference>
<evidence type="ECO:0000313" key="6">
    <source>
        <dbReference type="EMBL" id="SJZ51238.1"/>
    </source>
</evidence>
<dbReference type="EMBL" id="FUXB01000002">
    <property type="protein sequence ID" value="SJZ51238.1"/>
    <property type="molecule type" value="Genomic_DNA"/>
</dbReference>
<sequence>MYGISRIVQQVDMTQPLYEDIRINYLNSQDNVAGIMKLDDLNLFRLVVEHGSYTATSRKTMIPVATITRRIQALEDSLNLRLLNRHARKLSLTEAGERFFRDCSPLLERLAAMAEEITDECRGASGTIRLSSPSNLTKRMMMPMFNEFMHQYPEISLDLTTSNHADQLDPTEWDVIFRVGPQRDSSLIARKIGEVKDILVASPHYLAKQPEPVHAEDLSHHSLLKGEPLLKWQLVNSQGEHVINNDHGRFQSNALNVIRSACSDGLGITLMPDVMLKEFLADGSLVRILPDWSANPRDIYMLYNHKDHLPEKVRLFIDFVIAYHIH</sequence>
<dbReference type="FunFam" id="1.10.10.10:FF:000001">
    <property type="entry name" value="LysR family transcriptional regulator"/>
    <property type="match status" value="1"/>
</dbReference>
<protein>
    <submittedName>
        <fullName evidence="6">LysR family transcriptional regulator, transcriptional activator AphB</fullName>
    </submittedName>
</protein>
<dbReference type="Gene3D" id="3.40.190.290">
    <property type="match status" value="1"/>
</dbReference>
<dbReference type="AlphaFoldDB" id="A0A1T4L9I8"/>
<dbReference type="SUPFAM" id="SSF53850">
    <property type="entry name" value="Periplasmic binding protein-like II"/>
    <property type="match status" value="1"/>
</dbReference>
<dbReference type="InterPro" id="IPR000847">
    <property type="entry name" value="LysR_HTH_N"/>
</dbReference>
<evidence type="ECO:0000256" key="2">
    <source>
        <dbReference type="ARBA" id="ARBA00023015"/>
    </source>
</evidence>
<dbReference type="CDD" id="cd08422">
    <property type="entry name" value="PBP2_CrgA_like"/>
    <property type="match status" value="1"/>
</dbReference>
<dbReference type="Proteomes" id="UP000190834">
    <property type="component" value="Unassembled WGS sequence"/>
</dbReference>
<proteinExistence type="inferred from homology"/>
<dbReference type="InterPro" id="IPR036388">
    <property type="entry name" value="WH-like_DNA-bd_sf"/>
</dbReference>
<keyword evidence="3" id="KW-0238">DNA-binding</keyword>
<accession>A0A1T4L9I8</accession>
<evidence type="ECO:0000256" key="3">
    <source>
        <dbReference type="ARBA" id="ARBA00023125"/>
    </source>
</evidence>
<dbReference type="STRING" id="1123491.SAMN02745782_00553"/>
<dbReference type="Gene3D" id="1.10.10.10">
    <property type="entry name" value="Winged helix-like DNA-binding domain superfamily/Winged helix DNA-binding domain"/>
    <property type="match status" value="1"/>
</dbReference>
<dbReference type="GO" id="GO:0006351">
    <property type="term" value="P:DNA-templated transcription"/>
    <property type="evidence" value="ECO:0007669"/>
    <property type="project" value="TreeGrafter"/>
</dbReference>
<feature type="domain" description="HTH lysR-type" evidence="5">
    <location>
        <begin position="36"/>
        <end position="93"/>
    </location>
</feature>
<organism evidence="6 7">
    <name type="scientific">Vibrio cincinnatiensis DSM 19608</name>
    <dbReference type="NCBI Taxonomy" id="1123491"/>
    <lineage>
        <taxon>Bacteria</taxon>
        <taxon>Pseudomonadati</taxon>
        <taxon>Pseudomonadota</taxon>
        <taxon>Gammaproteobacteria</taxon>
        <taxon>Vibrionales</taxon>
        <taxon>Vibrionaceae</taxon>
        <taxon>Vibrio</taxon>
    </lineage>
</organism>
<keyword evidence="2" id="KW-0805">Transcription regulation</keyword>
<dbReference type="PROSITE" id="PS50931">
    <property type="entry name" value="HTH_LYSR"/>
    <property type="match status" value="1"/>
</dbReference>
<dbReference type="InterPro" id="IPR005119">
    <property type="entry name" value="LysR_subst-bd"/>
</dbReference>
<comment type="similarity">
    <text evidence="1">Belongs to the LysR transcriptional regulatory family.</text>
</comment>
<evidence type="ECO:0000256" key="4">
    <source>
        <dbReference type="ARBA" id="ARBA00023163"/>
    </source>
</evidence>
<gene>
    <name evidence="6" type="ORF">SAMN02745782_00553</name>
</gene>
<name>A0A1T4L9I8_VIBCI</name>
<evidence type="ECO:0000256" key="1">
    <source>
        <dbReference type="ARBA" id="ARBA00009437"/>
    </source>
</evidence>
<dbReference type="Pfam" id="PF03466">
    <property type="entry name" value="LysR_substrate"/>
    <property type="match status" value="1"/>
</dbReference>